<dbReference type="PANTHER" id="PTHR31138:SF1">
    <property type="entry name" value="PDZ DOMAIN-CONTAINING PROTEIN"/>
    <property type="match status" value="1"/>
</dbReference>
<evidence type="ECO:0000313" key="5">
    <source>
        <dbReference type="Proteomes" id="UP000076722"/>
    </source>
</evidence>
<feature type="compositionally biased region" description="Basic and acidic residues" evidence="1">
    <location>
        <begin position="835"/>
        <end position="854"/>
    </location>
</feature>
<dbReference type="Pfam" id="PF14613">
    <property type="entry name" value="HAM1_C"/>
    <property type="match status" value="1"/>
</dbReference>
<organism evidence="4 5">
    <name type="scientific">Sistotremastrum niveocremeum HHB9708</name>
    <dbReference type="NCBI Taxonomy" id="1314777"/>
    <lineage>
        <taxon>Eukaryota</taxon>
        <taxon>Fungi</taxon>
        <taxon>Dikarya</taxon>
        <taxon>Basidiomycota</taxon>
        <taxon>Agaricomycotina</taxon>
        <taxon>Agaricomycetes</taxon>
        <taxon>Sistotremastrales</taxon>
        <taxon>Sistotremastraceae</taxon>
        <taxon>Sertulicium</taxon>
        <taxon>Sertulicium niveocremeum</taxon>
    </lineage>
</organism>
<feature type="domain" description="HAM1-like C-terminal" evidence="2">
    <location>
        <begin position="651"/>
        <end position="759"/>
    </location>
</feature>
<feature type="region of interest" description="Disordered" evidence="1">
    <location>
        <begin position="742"/>
        <end position="783"/>
    </location>
</feature>
<dbReference type="Pfam" id="PF19343">
    <property type="entry name" value="HAM1_N"/>
    <property type="match status" value="2"/>
</dbReference>
<evidence type="ECO:0000259" key="2">
    <source>
        <dbReference type="Pfam" id="PF14613"/>
    </source>
</evidence>
<dbReference type="AlphaFoldDB" id="A0A164UZF5"/>
<dbReference type="STRING" id="1314777.A0A164UZF5"/>
<dbReference type="InterPro" id="IPR027842">
    <property type="entry name" value="HAM1-like_C"/>
</dbReference>
<protein>
    <submittedName>
        <fullName evidence="4">Uncharacterized protein</fullName>
    </submittedName>
</protein>
<dbReference type="OrthoDB" id="5407957at2759"/>
<dbReference type="Proteomes" id="UP000076722">
    <property type="component" value="Unassembled WGS sequence"/>
</dbReference>
<evidence type="ECO:0000259" key="3">
    <source>
        <dbReference type="Pfam" id="PF19343"/>
    </source>
</evidence>
<feature type="compositionally biased region" description="Polar residues" evidence="1">
    <location>
        <begin position="754"/>
        <end position="783"/>
    </location>
</feature>
<dbReference type="PANTHER" id="PTHR31138">
    <property type="entry name" value="CHROMOSOME 19, WHOLE GENOME SHOTGUN SEQUENCE"/>
    <property type="match status" value="1"/>
</dbReference>
<reference evidence="4 5" key="1">
    <citation type="journal article" date="2016" name="Mol. Biol. Evol.">
        <title>Comparative Genomics of Early-Diverging Mushroom-Forming Fungi Provides Insights into the Origins of Lignocellulose Decay Capabilities.</title>
        <authorList>
            <person name="Nagy L.G."/>
            <person name="Riley R."/>
            <person name="Tritt A."/>
            <person name="Adam C."/>
            <person name="Daum C."/>
            <person name="Floudas D."/>
            <person name="Sun H."/>
            <person name="Yadav J.S."/>
            <person name="Pangilinan J."/>
            <person name="Larsson K.H."/>
            <person name="Matsuura K."/>
            <person name="Barry K."/>
            <person name="Labutti K."/>
            <person name="Kuo R."/>
            <person name="Ohm R.A."/>
            <person name="Bhattacharya S.S."/>
            <person name="Shirouzu T."/>
            <person name="Yoshinaga Y."/>
            <person name="Martin F.M."/>
            <person name="Grigoriev I.V."/>
            <person name="Hibbett D.S."/>
        </authorList>
    </citation>
    <scope>NUCLEOTIDE SEQUENCE [LARGE SCALE GENOMIC DNA]</scope>
    <source>
        <strain evidence="4 5">HHB9708</strain>
    </source>
</reference>
<feature type="domain" description="HAM1-like N-terminal" evidence="3">
    <location>
        <begin position="240"/>
        <end position="636"/>
    </location>
</feature>
<dbReference type="InterPro" id="IPR045967">
    <property type="entry name" value="HAM1-like_N"/>
</dbReference>
<feature type="region of interest" description="Disordered" evidence="1">
    <location>
        <begin position="835"/>
        <end position="873"/>
    </location>
</feature>
<name>A0A164UZF5_9AGAM</name>
<keyword evidence="5" id="KW-1185">Reference proteome</keyword>
<dbReference type="EMBL" id="KV419406">
    <property type="protein sequence ID" value="KZS93675.1"/>
    <property type="molecule type" value="Genomic_DNA"/>
</dbReference>
<sequence length="873" mass="96870">MGICASCWGRRDRKQSKDYQPLLNGHETALRPPPNNLNKVVDILAALSTGKLPSQQQFNEIGRVLLNSNGLNEAQSGGYGPLSENGRKVVQDLKDVIQAALQVGMEKNDDDRLQHLYHRMGQISATPVSATVSVDVDALKDGSGRLESVLPSRSEARSDADTFLRSIRSIVSFVFTSSTFRYFLSDLFLTSREILADAATGVAQAASMVQERALDIEETVRPGSTEGEFLDEPVNSSDISKEGLDDLNEVGDNIQKHVEGLDQSPTSRVRDSFLDRLESFIKQAKRDPDCQASSLTILSLINKYYDRYSAAAAQVQESASDNQAQTITHGVVMELDSDLKDAFRDLKVILERFAGNSSLDPLVDKTYEALEELAKAPENSNTRIWMADCGQWLTKALNRGDWVETREARGNAEALYARGYELIQQESNSAWVTKAREAAAETQQFISAFANDRSTRRLIDALGTFQRHLRILGWSAVSAGKEAQKQRRQEVQRDILGWLLPRLLRALRAVPMPRVEYKSPPLDLVIDSLILSSADASFIPDHIGVQTLNEIHLDVIESSVSSDPVPSHPGVRTFSKSHVHIDGLRLNAHGISYYVNARGPLGGWIGWEDNGLLNVDVGRVDRAGEGMSVDLELETELASETSLFRVVNVSVDVPGLRLSIDESRHWIINKLLQPFLGPTLRTTARIVLAKQIRGWLATLDEHLFQIYQHAVDNSRRHERDEPSFSDYWEALMNIASADTDTVATNDQEEDQQRVESTTNTSLKGITYTTVTQDSPNASDPQSPQETIIAVGVGEQVLPGKGGPVDSDETPADVARESLQEIDDQAHALAEEIQGMEREAVRTRHEIEDAAERGTQRRRKEQKREGWKSSAFDL</sequence>
<accession>A0A164UZF5</accession>
<evidence type="ECO:0000256" key="1">
    <source>
        <dbReference type="SAM" id="MobiDB-lite"/>
    </source>
</evidence>
<proteinExistence type="predicted"/>
<feature type="domain" description="HAM1-like N-terminal" evidence="3">
    <location>
        <begin position="42"/>
        <end position="217"/>
    </location>
</feature>
<gene>
    <name evidence="4" type="ORF">SISNIDRAFT_495306</name>
</gene>
<evidence type="ECO:0000313" key="4">
    <source>
        <dbReference type="EMBL" id="KZS93675.1"/>
    </source>
</evidence>